<evidence type="ECO:0000313" key="3">
    <source>
        <dbReference type="Proteomes" id="UP000620104"/>
    </source>
</evidence>
<name>A0A8H3YDX4_9TREE</name>
<evidence type="ECO:0000259" key="1">
    <source>
        <dbReference type="PROSITE" id="PS51471"/>
    </source>
</evidence>
<reference evidence="2" key="1">
    <citation type="submission" date="2020-07" db="EMBL/GenBank/DDBJ databases">
        <title>Draft Genome Sequence of a Deep-Sea Yeast, Naganishia (Cryptococcus) liquefaciens strain N6.</title>
        <authorList>
            <person name="Han Y.W."/>
            <person name="Kajitani R."/>
            <person name="Morimoto H."/>
            <person name="Parhat M."/>
            <person name="Tsubouchi H."/>
            <person name="Bakenova O."/>
            <person name="Ogata M."/>
            <person name="Argunhan B."/>
            <person name="Aoki R."/>
            <person name="Kajiwara S."/>
            <person name="Itoh T."/>
            <person name="Iwasaki H."/>
        </authorList>
    </citation>
    <scope>NUCLEOTIDE SEQUENCE</scope>
    <source>
        <strain evidence="2">N6</strain>
    </source>
</reference>
<dbReference type="GO" id="GO:0016491">
    <property type="term" value="F:oxidoreductase activity"/>
    <property type="evidence" value="ECO:0007669"/>
    <property type="project" value="TreeGrafter"/>
</dbReference>
<dbReference type="SUPFAM" id="SSF51197">
    <property type="entry name" value="Clavaminate synthase-like"/>
    <property type="match status" value="1"/>
</dbReference>
<feature type="domain" description="Fe2OG dioxygenase" evidence="1">
    <location>
        <begin position="141"/>
        <end position="259"/>
    </location>
</feature>
<comment type="caution">
    <text evidence="2">The sequence shown here is derived from an EMBL/GenBank/DDBJ whole genome shotgun (WGS) entry which is preliminary data.</text>
</comment>
<accession>A0A8H3YDX4</accession>
<evidence type="ECO:0000313" key="2">
    <source>
        <dbReference type="EMBL" id="GHJ84702.1"/>
    </source>
</evidence>
<dbReference type="GO" id="GO:0032451">
    <property type="term" value="F:demethylase activity"/>
    <property type="evidence" value="ECO:0007669"/>
    <property type="project" value="TreeGrafter"/>
</dbReference>
<dbReference type="EMBL" id="BLZA01000009">
    <property type="protein sequence ID" value="GHJ84702.1"/>
    <property type="molecule type" value="Genomic_DNA"/>
</dbReference>
<dbReference type="InterPro" id="IPR027450">
    <property type="entry name" value="AlkB-like"/>
</dbReference>
<keyword evidence="3" id="KW-1185">Reference proteome</keyword>
<gene>
    <name evidence="2" type="ORF">NliqN6_1104</name>
</gene>
<dbReference type="InterPro" id="IPR032857">
    <property type="entry name" value="ALKBH4"/>
</dbReference>
<protein>
    <recommendedName>
        <fullName evidence="1">Fe2OG dioxygenase domain-containing protein</fullName>
    </recommendedName>
</protein>
<dbReference type="PANTHER" id="PTHR12463:SF1">
    <property type="entry name" value="2-OXOGLUTARATE AND FE-DEPENDENT OXYGENASE FAMILY PROTEIN"/>
    <property type="match status" value="1"/>
</dbReference>
<dbReference type="Gene3D" id="2.60.120.590">
    <property type="entry name" value="Alpha-ketoglutarate-dependent dioxygenase AlkB-like"/>
    <property type="match status" value="1"/>
</dbReference>
<dbReference type="OrthoDB" id="412814at2759"/>
<dbReference type="GO" id="GO:0070988">
    <property type="term" value="P:demethylation"/>
    <property type="evidence" value="ECO:0007669"/>
    <property type="project" value="InterPro"/>
</dbReference>
<dbReference type="PROSITE" id="PS51471">
    <property type="entry name" value="FE2OG_OXY"/>
    <property type="match status" value="1"/>
</dbReference>
<dbReference type="InterPro" id="IPR005123">
    <property type="entry name" value="Oxoglu/Fe-dep_dioxygenase_dom"/>
</dbReference>
<dbReference type="InterPro" id="IPR037151">
    <property type="entry name" value="AlkB-like_sf"/>
</dbReference>
<sequence length="259" mass="29700">MVQPSLLDFFSSPSNPKVTDRYEKCKPISVKPRQAPIICKRSSHHVDAAAQISGLSVISDFISKRLEDFLLVFLENQSWRTDLARRTMHFGGTYCLMPDPKQEVSEPQQKPEIIAAPPIPPEFDALMQLFFKQGIYDSLRPPQYCIVNEYKAAHGISAHVENFTFGEPVCSLTLHDGDHMRFHELEMAHDGSVRSGKSRLAKRTGRRVDVWLPPRSLAVLRGDARYKWQHEIVRSRTGRMASRPGKEWKRTSLTFRVKR</sequence>
<organism evidence="2 3">
    <name type="scientific">Naganishia liquefaciens</name>
    <dbReference type="NCBI Taxonomy" id="104408"/>
    <lineage>
        <taxon>Eukaryota</taxon>
        <taxon>Fungi</taxon>
        <taxon>Dikarya</taxon>
        <taxon>Basidiomycota</taxon>
        <taxon>Agaricomycotina</taxon>
        <taxon>Tremellomycetes</taxon>
        <taxon>Filobasidiales</taxon>
        <taxon>Filobasidiaceae</taxon>
        <taxon>Naganishia</taxon>
    </lineage>
</organism>
<dbReference type="Proteomes" id="UP000620104">
    <property type="component" value="Unassembled WGS sequence"/>
</dbReference>
<proteinExistence type="predicted"/>
<dbReference type="AlphaFoldDB" id="A0A8H3YDX4"/>
<dbReference type="Pfam" id="PF13532">
    <property type="entry name" value="2OG-FeII_Oxy_2"/>
    <property type="match status" value="1"/>
</dbReference>
<dbReference type="PANTHER" id="PTHR12463">
    <property type="entry name" value="OXYGENASE-RELATED"/>
    <property type="match status" value="1"/>
</dbReference>